<sequence length="240" mass="27398">MSDQGAAVAVSTSDRYNFWQKKWDTNQTGFHNAELNKFLSDHADQLSGSNKPRNIFVPLCGKSVDMKWFADKGIETVGLDVIRLPLEKFFTEHGMDWEEEDAPALGAQSKLFSSKTHPIKLYCADIVNYSPEIDGQFDAVWDRGSISAVNREDLDKYVNLMKNLVRTGGRILMEVVQYDVSIMDDVDRPPERRPPPPFPLYEEDLNRMYGPEFSVQFLEKRGSNLVGKDIEQALFLLVRN</sequence>
<dbReference type="Proteomes" id="UP000271974">
    <property type="component" value="Unassembled WGS sequence"/>
</dbReference>
<dbReference type="GO" id="GO:0008119">
    <property type="term" value="F:thiopurine S-methyltransferase activity"/>
    <property type="evidence" value="ECO:0007669"/>
    <property type="project" value="UniProtKB-EC"/>
</dbReference>
<comment type="similarity">
    <text evidence="3">Belongs to the class I-like SAM-binding methyltransferase superfamily. TPMT family.</text>
</comment>
<dbReference type="OrthoDB" id="276151at2759"/>
<evidence type="ECO:0000256" key="8">
    <source>
        <dbReference type="ARBA" id="ARBA00022691"/>
    </source>
</evidence>
<dbReference type="FunFam" id="3.40.50.150:FF:000101">
    <property type="entry name" value="Thiopurine S-methyltransferase"/>
    <property type="match status" value="1"/>
</dbReference>
<keyword evidence="5" id="KW-0963">Cytoplasm</keyword>
<dbReference type="STRING" id="188477.A0A433T189"/>
<dbReference type="GO" id="GO:0005737">
    <property type="term" value="C:cytoplasm"/>
    <property type="evidence" value="ECO:0007669"/>
    <property type="project" value="UniProtKB-SubCell"/>
</dbReference>
<keyword evidence="8" id="KW-0949">S-adenosyl-L-methionine</keyword>
<dbReference type="InterPro" id="IPR029063">
    <property type="entry name" value="SAM-dependent_MTases_sf"/>
</dbReference>
<organism evidence="9 10">
    <name type="scientific">Elysia chlorotica</name>
    <name type="common">Eastern emerald elysia</name>
    <name type="synonym">Sea slug</name>
    <dbReference type="NCBI Taxonomy" id="188477"/>
    <lineage>
        <taxon>Eukaryota</taxon>
        <taxon>Metazoa</taxon>
        <taxon>Spiralia</taxon>
        <taxon>Lophotrochozoa</taxon>
        <taxon>Mollusca</taxon>
        <taxon>Gastropoda</taxon>
        <taxon>Heterobranchia</taxon>
        <taxon>Euthyneura</taxon>
        <taxon>Panpulmonata</taxon>
        <taxon>Sacoglossa</taxon>
        <taxon>Placobranchoidea</taxon>
        <taxon>Plakobranchidae</taxon>
        <taxon>Elysia</taxon>
    </lineage>
</organism>
<name>A0A433T189_ELYCH</name>
<keyword evidence="10" id="KW-1185">Reference proteome</keyword>
<keyword evidence="7" id="KW-0808">Transferase</keyword>
<comment type="subcellular location">
    <subcellularLocation>
        <location evidence="2">Cytoplasm</location>
    </subcellularLocation>
</comment>
<dbReference type="SUPFAM" id="SSF53335">
    <property type="entry name" value="S-adenosyl-L-methionine-dependent methyltransferases"/>
    <property type="match status" value="1"/>
</dbReference>
<keyword evidence="6" id="KW-0489">Methyltransferase</keyword>
<dbReference type="InterPro" id="IPR008854">
    <property type="entry name" value="TPMT"/>
</dbReference>
<evidence type="ECO:0000256" key="2">
    <source>
        <dbReference type="ARBA" id="ARBA00004496"/>
    </source>
</evidence>
<dbReference type="PANTHER" id="PTHR10259:SF11">
    <property type="entry name" value="THIOPURINE S-METHYLTRANSFERASE"/>
    <property type="match status" value="1"/>
</dbReference>
<evidence type="ECO:0000256" key="1">
    <source>
        <dbReference type="ARBA" id="ARBA00000903"/>
    </source>
</evidence>
<evidence type="ECO:0000256" key="5">
    <source>
        <dbReference type="ARBA" id="ARBA00022490"/>
    </source>
</evidence>
<gene>
    <name evidence="9" type="ORF">EGW08_016911</name>
</gene>
<protein>
    <recommendedName>
        <fullName evidence="4">thiopurine S-methyltransferase</fullName>
        <ecNumber evidence="4">2.1.1.67</ecNumber>
    </recommendedName>
</protein>
<evidence type="ECO:0000256" key="7">
    <source>
        <dbReference type="ARBA" id="ARBA00022679"/>
    </source>
</evidence>
<dbReference type="Gene3D" id="3.40.50.150">
    <property type="entry name" value="Vaccinia Virus protein VP39"/>
    <property type="match status" value="1"/>
</dbReference>
<evidence type="ECO:0000256" key="6">
    <source>
        <dbReference type="ARBA" id="ARBA00022603"/>
    </source>
</evidence>
<dbReference type="EC" id="2.1.1.67" evidence="4"/>
<dbReference type="PROSITE" id="PS51585">
    <property type="entry name" value="SAM_MT_TPMT"/>
    <property type="match status" value="1"/>
</dbReference>
<comment type="caution">
    <text evidence="9">The sequence shown here is derived from an EMBL/GenBank/DDBJ whole genome shotgun (WGS) entry which is preliminary data.</text>
</comment>
<dbReference type="AlphaFoldDB" id="A0A433T189"/>
<evidence type="ECO:0000256" key="3">
    <source>
        <dbReference type="ARBA" id="ARBA00008145"/>
    </source>
</evidence>
<comment type="catalytic activity">
    <reaction evidence="1">
        <text>S-adenosyl-L-methionine + a thiopurine = S-adenosyl-L-homocysteine + a thiopurine S-methylether.</text>
        <dbReference type="EC" id="2.1.1.67"/>
    </reaction>
</comment>
<dbReference type="PANTHER" id="PTHR10259">
    <property type="entry name" value="THIOPURINE S-METHYLTRANSFERASE"/>
    <property type="match status" value="1"/>
</dbReference>
<dbReference type="Pfam" id="PF05724">
    <property type="entry name" value="TPMT"/>
    <property type="match status" value="1"/>
</dbReference>
<reference evidence="9 10" key="1">
    <citation type="submission" date="2019-01" db="EMBL/GenBank/DDBJ databases">
        <title>A draft genome assembly of the solar-powered sea slug Elysia chlorotica.</title>
        <authorList>
            <person name="Cai H."/>
            <person name="Li Q."/>
            <person name="Fang X."/>
            <person name="Li J."/>
            <person name="Curtis N.E."/>
            <person name="Altenburger A."/>
            <person name="Shibata T."/>
            <person name="Feng M."/>
            <person name="Maeda T."/>
            <person name="Schwartz J.A."/>
            <person name="Shigenobu S."/>
            <person name="Lundholm N."/>
            <person name="Nishiyama T."/>
            <person name="Yang H."/>
            <person name="Hasebe M."/>
            <person name="Li S."/>
            <person name="Pierce S.K."/>
            <person name="Wang J."/>
        </authorList>
    </citation>
    <scope>NUCLEOTIDE SEQUENCE [LARGE SCALE GENOMIC DNA]</scope>
    <source>
        <strain evidence="9">EC2010</strain>
        <tissue evidence="9">Whole organism of an adult</tissue>
    </source>
</reference>
<dbReference type="GO" id="GO:0032259">
    <property type="term" value="P:methylation"/>
    <property type="evidence" value="ECO:0007669"/>
    <property type="project" value="UniProtKB-KW"/>
</dbReference>
<accession>A0A433T189</accession>
<evidence type="ECO:0000256" key="4">
    <source>
        <dbReference type="ARBA" id="ARBA00011905"/>
    </source>
</evidence>
<evidence type="ECO:0000313" key="9">
    <source>
        <dbReference type="EMBL" id="RUS75322.1"/>
    </source>
</evidence>
<evidence type="ECO:0000313" key="10">
    <source>
        <dbReference type="Proteomes" id="UP000271974"/>
    </source>
</evidence>
<dbReference type="EMBL" id="RQTK01000752">
    <property type="protein sequence ID" value="RUS75322.1"/>
    <property type="molecule type" value="Genomic_DNA"/>
</dbReference>
<proteinExistence type="inferred from homology"/>